<keyword evidence="4" id="KW-1185">Reference proteome</keyword>
<sequence>MMRSALCLGSLLAFLSACGSPPPPEAPEPLAEPAPAAPVEPAPAAPAEPVAEEPKTPAPAAAPEPEPSDAEVLARDFLKTGGRRIGYSATKKGFAYPLEQRNQEGFRLDILFTDEEGRKKDVIAVCDFASCVERLDEVSKTLRPKLAERLQSEGYESIRGIGWPSGRDELEVGVLGMKLRYTGGRLEGLREGKPAATLGRLGAKAPELLAIFVVPESKRLGVLVKPADGKGVVQELHVVKLP</sequence>
<evidence type="ECO:0000256" key="2">
    <source>
        <dbReference type="SAM" id="SignalP"/>
    </source>
</evidence>
<dbReference type="Proteomes" id="UP000067626">
    <property type="component" value="Chromosome"/>
</dbReference>
<feature type="compositionally biased region" description="Pro residues" evidence="1">
    <location>
        <begin position="20"/>
        <end position="46"/>
    </location>
</feature>
<feature type="signal peptide" evidence="2">
    <location>
        <begin position="1"/>
        <end position="19"/>
    </location>
</feature>
<gene>
    <name evidence="3" type="ORF">CMC5_041580</name>
</gene>
<evidence type="ECO:0000313" key="4">
    <source>
        <dbReference type="Proteomes" id="UP000067626"/>
    </source>
</evidence>
<dbReference type="RefSeq" id="WP_050431996.1">
    <property type="nucleotide sequence ID" value="NZ_CP012159.1"/>
</dbReference>
<name>A0A0K1EGL1_CHOCO</name>
<dbReference type="PROSITE" id="PS51257">
    <property type="entry name" value="PROKAR_LIPOPROTEIN"/>
    <property type="match status" value="1"/>
</dbReference>
<evidence type="ECO:0000256" key="1">
    <source>
        <dbReference type="SAM" id="MobiDB-lite"/>
    </source>
</evidence>
<proteinExistence type="predicted"/>
<dbReference type="KEGG" id="ccro:CMC5_041580"/>
<feature type="chain" id="PRO_5005459426" evidence="2">
    <location>
        <begin position="20"/>
        <end position="242"/>
    </location>
</feature>
<evidence type="ECO:0000313" key="3">
    <source>
        <dbReference type="EMBL" id="AKT40005.1"/>
    </source>
</evidence>
<accession>A0A0K1EGL1</accession>
<feature type="region of interest" description="Disordered" evidence="1">
    <location>
        <begin position="19"/>
        <end position="70"/>
    </location>
</feature>
<protein>
    <submittedName>
        <fullName evidence="3">Uncharacterized protein</fullName>
    </submittedName>
</protein>
<reference evidence="3 4" key="1">
    <citation type="submission" date="2015-07" db="EMBL/GenBank/DDBJ databases">
        <title>Genome analysis of myxobacterium Chondromyces crocatus Cm c5 reveals a high potential for natural compound synthesis and the genetic basis for the loss of fruiting body formation.</title>
        <authorList>
            <person name="Zaburannyi N."/>
            <person name="Bunk B."/>
            <person name="Maier J."/>
            <person name="Overmann J."/>
            <person name="Mueller R."/>
        </authorList>
    </citation>
    <scope>NUCLEOTIDE SEQUENCE [LARGE SCALE GENOMIC DNA]</scope>
    <source>
        <strain evidence="3 4">Cm c5</strain>
    </source>
</reference>
<dbReference type="EMBL" id="CP012159">
    <property type="protein sequence ID" value="AKT40005.1"/>
    <property type="molecule type" value="Genomic_DNA"/>
</dbReference>
<keyword evidence="2" id="KW-0732">Signal</keyword>
<organism evidence="3 4">
    <name type="scientific">Chondromyces crocatus</name>
    <dbReference type="NCBI Taxonomy" id="52"/>
    <lineage>
        <taxon>Bacteria</taxon>
        <taxon>Pseudomonadati</taxon>
        <taxon>Myxococcota</taxon>
        <taxon>Polyangia</taxon>
        <taxon>Polyangiales</taxon>
        <taxon>Polyangiaceae</taxon>
        <taxon>Chondromyces</taxon>
    </lineage>
</organism>
<feature type="compositionally biased region" description="Pro residues" evidence="1">
    <location>
        <begin position="56"/>
        <end position="65"/>
    </location>
</feature>
<dbReference type="OrthoDB" id="5510172at2"/>
<dbReference type="AlphaFoldDB" id="A0A0K1EGL1"/>
<dbReference type="STRING" id="52.CMC5_041580"/>